<keyword evidence="3" id="KW-1185">Reference proteome</keyword>
<dbReference type="Gene3D" id="3.10.450.590">
    <property type="match status" value="1"/>
</dbReference>
<sequence length="95" mass="10872">MEIAEEVVSLLNEAKYGDIHTMFDETMKTELTEEQMGLLTPVIEQSGDFDKIDKSSVEEKDGHHIVTLVSKYSKENRIYTITFNDKEEIAGLFVK</sequence>
<name>A0ABT9V7Q6_9BACL</name>
<accession>A0ABT9V7Q6</accession>
<reference evidence="2 3" key="1">
    <citation type="submission" date="2023-07" db="EMBL/GenBank/DDBJ databases">
        <title>Genomic Encyclopedia of Type Strains, Phase IV (KMG-IV): sequencing the most valuable type-strain genomes for metagenomic binning, comparative biology and taxonomic classification.</title>
        <authorList>
            <person name="Goeker M."/>
        </authorList>
    </citation>
    <scope>NUCLEOTIDE SEQUENCE [LARGE SCALE GENOMIC DNA]</scope>
    <source>
        <strain evidence="2 3">DSM 23948</strain>
    </source>
</reference>
<dbReference type="InterPro" id="IPR024981">
    <property type="entry name" value="DUF3887"/>
</dbReference>
<organism evidence="2 3">
    <name type="scientific">Anoxybacillus andreesenii</name>
    <dbReference type="NCBI Taxonomy" id="1325932"/>
    <lineage>
        <taxon>Bacteria</taxon>
        <taxon>Bacillati</taxon>
        <taxon>Bacillota</taxon>
        <taxon>Bacilli</taxon>
        <taxon>Bacillales</taxon>
        <taxon>Anoxybacillaceae</taxon>
        <taxon>Anoxybacillus</taxon>
    </lineage>
</organism>
<dbReference type="EMBL" id="JAUSTU010000018">
    <property type="protein sequence ID" value="MDQ0156964.1"/>
    <property type="molecule type" value="Genomic_DNA"/>
</dbReference>
<feature type="domain" description="DUF3887" evidence="1">
    <location>
        <begin position="4"/>
        <end position="92"/>
    </location>
</feature>
<evidence type="ECO:0000259" key="1">
    <source>
        <dbReference type="Pfam" id="PF13026"/>
    </source>
</evidence>
<dbReference type="Proteomes" id="UP001231362">
    <property type="component" value="Unassembled WGS sequence"/>
</dbReference>
<comment type="caution">
    <text evidence="2">The sequence shown here is derived from an EMBL/GenBank/DDBJ whole genome shotgun (WGS) entry which is preliminary data.</text>
</comment>
<evidence type="ECO:0000313" key="3">
    <source>
        <dbReference type="Proteomes" id="UP001231362"/>
    </source>
</evidence>
<evidence type="ECO:0000313" key="2">
    <source>
        <dbReference type="EMBL" id="MDQ0156964.1"/>
    </source>
</evidence>
<dbReference type="Pfam" id="PF13026">
    <property type="entry name" value="DUF3887"/>
    <property type="match status" value="1"/>
</dbReference>
<protein>
    <recommendedName>
        <fullName evidence="1">DUF3887 domain-containing protein</fullName>
    </recommendedName>
</protein>
<proteinExistence type="predicted"/>
<gene>
    <name evidence="2" type="ORF">J2S07_003289</name>
</gene>